<keyword evidence="2" id="KW-1185">Reference proteome</keyword>
<proteinExistence type="predicted"/>
<evidence type="ECO:0000313" key="1">
    <source>
        <dbReference type="EMBL" id="CAI5776527.1"/>
    </source>
</evidence>
<accession>A0AA35P9F2</accession>
<name>A0AA35P9F2_9SAUR</name>
<dbReference type="Proteomes" id="UP001178461">
    <property type="component" value="Chromosome 6"/>
</dbReference>
<gene>
    <name evidence="1" type="ORF">PODLI_1B041805</name>
</gene>
<sequence length="164" mass="18891">MVGGIAVRERKRWEILRREQEWKVVSRRKGGHLMERFFKEKEVLMAHIRDSTSVDCSVTKGQSAEKLLKGAHLWLTRNNPRLSPSMVWQTEGSLKGEVPVLLRNLVTHCCHHQDLPSFEVQEASFRATGLRCTFQACQSPPAFFFKDSRQVHREMGNSHSPPPQ</sequence>
<dbReference type="EMBL" id="OX395131">
    <property type="protein sequence ID" value="CAI5776527.1"/>
    <property type="molecule type" value="Genomic_DNA"/>
</dbReference>
<reference evidence="1" key="1">
    <citation type="submission" date="2022-12" db="EMBL/GenBank/DDBJ databases">
        <authorList>
            <person name="Alioto T."/>
            <person name="Alioto T."/>
            <person name="Gomez Garrido J."/>
        </authorList>
    </citation>
    <scope>NUCLEOTIDE SEQUENCE</scope>
</reference>
<organism evidence="1 2">
    <name type="scientific">Podarcis lilfordi</name>
    <name type="common">Lilford's wall lizard</name>
    <dbReference type="NCBI Taxonomy" id="74358"/>
    <lineage>
        <taxon>Eukaryota</taxon>
        <taxon>Metazoa</taxon>
        <taxon>Chordata</taxon>
        <taxon>Craniata</taxon>
        <taxon>Vertebrata</taxon>
        <taxon>Euteleostomi</taxon>
        <taxon>Lepidosauria</taxon>
        <taxon>Squamata</taxon>
        <taxon>Bifurcata</taxon>
        <taxon>Unidentata</taxon>
        <taxon>Episquamata</taxon>
        <taxon>Laterata</taxon>
        <taxon>Lacertibaenia</taxon>
        <taxon>Lacertidae</taxon>
        <taxon>Podarcis</taxon>
    </lineage>
</organism>
<evidence type="ECO:0000313" key="2">
    <source>
        <dbReference type="Proteomes" id="UP001178461"/>
    </source>
</evidence>
<protein>
    <submittedName>
        <fullName evidence="1">Uncharacterized protein</fullName>
    </submittedName>
</protein>
<dbReference type="AlphaFoldDB" id="A0AA35P9F2"/>